<evidence type="ECO:0000259" key="3">
    <source>
        <dbReference type="Pfam" id="PF00685"/>
    </source>
</evidence>
<dbReference type="SUPFAM" id="SSF52540">
    <property type="entry name" value="P-loop containing nucleoside triphosphate hydrolases"/>
    <property type="match status" value="1"/>
</dbReference>
<dbReference type="InterPro" id="IPR000863">
    <property type="entry name" value="Sulfotransferase_dom"/>
</dbReference>
<dbReference type="InterPro" id="IPR037359">
    <property type="entry name" value="NST/OST"/>
</dbReference>
<dbReference type="GO" id="GO:0008146">
    <property type="term" value="F:sulfotransferase activity"/>
    <property type="evidence" value="ECO:0007669"/>
    <property type="project" value="InterPro"/>
</dbReference>
<keyword evidence="1" id="KW-0808">Transferase</keyword>
<dbReference type="Proteomes" id="UP000729733">
    <property type="component" value="Unassembled WGS sequence"/>
</dbReference>
<reference evidence="4" key="1">
    <citation type="journal article" date="2021" name="Antonie Van Leeuwenhoek">
        <title>Draft genome and description of Waterburya agarophytonicola gen. nov. sp. nov. (Pleurocapsales, Cyanobacteria): a seaweed symbiont.</title>
        <authorList>
            <person name="Bonthond G."/>
            <person name="Shalygin S."/>
            <person name="Bayer T."/>
            <person name="Weinberger F."/>
        </authorList>
    </citation>
    <scope>NUCLEOTIDE SEQUENCE</scope>
    <source>
        <strain evidence="4">KI4</strain>
    </source>
</reference>
<keyword evidence="2" id="KW-0325">Glycoprotein</keyword>
<proteinExistence type="predicted"/>
<dbReference type="InterPro" id="IPR027417">
    <property type="entry name" value="P-loop_NTPase"/>
</dbReference>
<protein>
    <submittedName>
        <fullName evidence="4">Sulfotransferase domain-containing protein</fullName>
    </submittedName>
</protein>
<dbReference type="Pfam" id="PF00685">
    <property type="entry name" value="Sulfotransfer_1"/>
    <property type="match status" value="1"/>
</dbReference>
<keyword evidence="5" id="KW-1185">Reference proteome</keyword>
<dbReference type="PANTHER" id="PTHR10605:SF56">
    <property type="entry name" value="BIFUNCTIONAL HEPARAN SULFATE N-DEACETYLASE_N-SULFOTRANSFERASE"/>
    <property type="match status" value="1"/>
</dbReference>
<dbReference type="Gene3D" id="3.40.50.300">
    <property type="entry name" value="P-loop containing nucleotide triphosphate hydrolases"/>
    <property type="match status" value="1"/>
</dbReference>
<evidence type="ECO:0000313" key="5">
    <source>
        <dbReference type="Proteomes" id="UP000729733"/>
    </source>
</evidence>
<accession>A0A964BTM6</accession>
<evidence type="ECO:0000313" key="4">
    <source>
        <dbReference type="EMBL" id="MCC0178641.1"/>
    </source>
</evidence>
<dbReference type="PANTHER" id="PTHR10605">
    <property type="entry name" value="HEPARAN SULFATE SULFOTRANSFERASE"/>
    <property type="match status" value="1"/>
</dbReference>
<organism evidence="4 5">
    <name type="scientific">Waterburya agarophytonicola KI4</name>
    <dbReference type="NCBI Taxonomy" id="2874699"/>
    <lineage>
        <taxon>Bacteria</taxon>
        <taxon>Bacillati</taxon>
        <taxon>Cyanobacteriota</taxon>
        <taxon>Cyanophyceae</taxon>
        <taxon>Pleurocapsales</taxon>
        <taxon>Hyellaceae</taxon>
        <taxon>Waterburya</taxon>
        <taxon>Waterburya agarophytonicola</taxon>
    </lineage>
</organism>
<name>A0A964BTM6_9CYAN</name>
<sequence>MFSLPLQLRQAVGPKLYKTKTRLAWPYNRVTSAERALPDFIILGAMKAGTTSLSYYLYEHPETFLSIPKEVHFFDGGKNPQVDTFAKGEYWYRAHFAKQKKLAPGTKVFEATPAYLFNPLAPKRIFETLPNAKLIILLRNPTKRAISHYLHGARRNWDPLPCYEALQAEEARLKPVIEAQNYKSRAFIEYSYKSRGLYREQIERYLEYFPREQMLIFNSNDLFTQTEAALKRVFDFIGVDPTFKVKNLTVPNSAPNKKKFEPHVYEYLNDYFKTHNEALYEFMGEDYGWNKNK</sequence>
<feature type="domain" description="Sulfotransferase" evidence="3">
    <location>
        <begin position="38"/>
        <end position="264"/>
    </location>
</feature>
<dbReference type="RefSeq" id="WP_229641743.1">
    <property type="nucleotide sequence ID" value="NZ_JADWDC010000049.1"/>
</dbReference>
<evidence type="ECO:0000256" key="2">
    <source>
        <dbReference type="ARBA" id="ARBA00023180"/>
    </source>
</evidence>
<evidence type="ECO:0000256" key="1">
    <source>
        <dbReference type="ARBA" id="ARBA00022679"/>
    </source>
</evidence>
<dbReference type="EMBL" id="JADWDC010000049">
    <property type="protein sequence ID" value="MCC0178641.1"/>
    <property type="molecule type" value="Genomic_DNA"/>
</dbReference>
<comment type="caution">
    <text evidence="4">The sequence shown here is derived from an EMBL/GenBank/DDBJ whole genome shotgun (WGS) entry which is preliminary data.</text>
</comment>
<gene>
    <name evidence="4" type="ORF">I4641_16840</name>
</gene>
<dbReference type="AlphaFoldDB" id="A0A964BTM6"/>